<dbReference type="InterPro" id="IPR013976">
    <property type="entry name" value="HDOD"/>
</dbReference>
<comment type="caution">
    <text evidence="2">The sequence shown here is derived from an EMBL/GenBank/DDBJ whole genome shotgun (WGS) entry which is preliminary data.</text>
</comment>
<dbReference type="RefSeq" id="WP_336436912.1">
    <property type="nucleotide sequence ID" value="NZ_JBAWKS010000002.1"/>
</dbReference>
<dbReference type="Proteomes" id="UP001382455">
    <property type="component" value="Unassembled WGS sequence"/>
</dbReference>
<gene>
    <name evidence="2" type="ORF">WAE96_20390</name>
</gene>
<evidence type="ECO:0000313" key="2">
    <source>
        <dbReference type="EMBL" id="MEI4552048.1"/>
    </source>
</evidence>
<protein>
    <submittedName>
        <fullName evidence="2">HDOD domain-containing protein</fullName>
    </submittedName>
</protein>
<dbReference type="Gene3D" id="1.10.3210.10">
    <property type="entry name" value="Hypothetical protein af1432"/>
    <property type="match status" value="1"/>
</dbReference>
<dbReference type="InterPro" id="IPR052340">
    <property type="entry name" value="RNase_Y/CdgJ"/>
</dbReference>
<organism evidence="2 3">
    <name type="scientific">Pseudoalteromonas spongiae</name>
    <dbReference type="NCBI Taxonomy" id="298657"/>
    <lineage>
        <taxon>Bacteria</taxon>
        <taxon>Pseudomonadati</taxon>
        <taxon>Pseudomonadota</taxon>
        <taxon>Gammaproteobacteria</taxon>
        <taxon>Alteromonadales</taxon>
        <taxon>Pseudoalteromonadaceae</taxon>
        <taxon>Pseudoalteromonas</taxon>
    </lineage>
</organism>
<evidence type="ECO:0000313" key="3">
    <source>
        <dbReference type="Proteomes" id="UP001382455"/>
    </source>
</evidence>
<reference evidence="2 3" key="1">
    <citation type="submission" date="2023-12" db="EMBL/GenBank/DDBJ databases">
        <title>Friends and Foes: Symbiotic and Algicidal bacterial influence on Karenia brevis blooms.</title>
        <authorList>
            <person name="Fei C."/>
            <person name="Mohamed A.R."/>
            <person name="Booker A."/>
            <person name="Arshad M."/>
            <person name="Klass S."/>
            <person name="Ahn S."/>
            <person name="Gilbert P.M."/>
            <person name="Heil C.A."/>
            <person name="Martinez J.M."/>
            <person name="Amin S.A."/>
        </authorList>
    </citation>
    <scope>NUCLEOTIDE SEQUENCE [LARGE SCALE GENOMIC DNA]</scope>
    <source>
        <strain evidence="2 3">CE15</strain>
    </source>
</reference>
<feature type="domain" description="HDOD" evidence="1">
    <location>
        <begin position="101"/>
        <end position="293"/>
    </location>
</feature>
<dbReference type="PANTHER" id="PTHR33525">
    <property type="match status" value="1"/>
</dbReference>
<dbReference type="EMBL" id="JBAWKS010000002">
    <property type="protein sequence ID" value="MEI4552048.1"/>
    <property type="molecule type" value="Genomic_DNA"/>
</dbReference>
<keyword evidence="3" id="KW-1185">Reference proteome</keyword>
<evidence type="ECO:0000259" key="1">
    <source>
        <dbReference type="PROSITE" id="PS51833"/>
    </source>
</evidence>
<proteinExistence type="predicted"/>
<dbReference type="PANTHER" id="PTHR33525:SF6">
    <property type="entry name" value="HDOD DOMAIN-CONTAINING PROTEIN"/>
    <property type="match status" value="1"/>
</dbReference>
<sequence>MFRRLISKVFPTLKQEIEANHYFFEDTKDVPENLDIQYNQNTADVSDLTFELNNTVHYQDRFFELLFNSAITTSQRDPINEFIESKILQLLRQPQYILKALPLVPSSLTQVMNTLNQPEFDVEILVNLISDDPVIAAKVIELANSAFYNRANKPISDIKAAFMLLGQKGLSEGVINGFVAQMVPKAQIYFKNYGKHLWSHSQTTGRLSQQLAIKYKINAEQAYLVGLLVNLGSMVIFQLMIDAFSSVCPDTQPNAQNIKRLVTDYGQRLTLDIAKLWNFPREILESLAVQSKISTEHELLKYSERYPIGGCVYQANQLAMLSLLVKHNKIELEDFDFNNATITLLTKGEASLLINHSANTVI</sequence>
<dbReference type="Pfam" id="PF08668">
    <property type="entry name" value="HDOD"/>
    <property type="match status" value="1"/>
</dbReference>
<name>A0ABU8EYN6_9GAMM</name>
<accession>A0ABU8EYN6</accession>
<dbReference type="SUPFAM" id="SSF109604">
    <property type="entry name" value="HD-domain/PDEase-like"/>
    <property type="match status" value="1"/>
</dbReference>
<dbReference type="PROSITE" id="PS51833">
    <property type="entry name" value="HDOD"/>
    <property type="match status" value="1"/>
</dbReference>